<dbReference type="InterPro" id="IPR007278">
    <property type="entry name" value="DUF397"/>
</dbReference>
<evidence type="ECO:0000259" key="1">
    <source>
        <dbReference type="Pfam" id="PF04149"/>
    </source>
</evidence>
<geneLocation type="plasmid" evidence="2">
    <name>unnamed1</name>
</geneLocation>
<name>A0ABZ1YG98_9ACTN</name>
<feature type="domain" description="DUF397" evidence="1">
    <location>
        <begin position="24"/>
        <end position="71"/>
    </location>
</feature>
<accession>A0ABZ1YG98</accession>
<keyword evidence="2" id="KW-0614">Plasmid</keyword>
<sequence>MTVRPQKPDLSQLDLSDGDWGKVSSYSGGGGDCVKVGRVGDWILVGDTKCPARLPLVVPVSQAQAWIRSVKGGAFDPIEGLA</sequence>
<proteinExistence type="predicted"/>
<protein>
    <submittedName>
        <fullName evidence="2">DUF397 domain-containing protein</fullName>
    </submittedName>
</protein>
<evidence type="ECO:0000313" key="2">
    <source>
        <dbReference type="EMBL" id="WUU58434.1"/>
    </source>
</evidence>
<dbReference type="RefSeq" id="WP_266477864.1">
    <property type="nucleotide sequence ID" value="NZ_CP109208.1"/>
</dbReference>
<organism evidence="2">
    <name type="scientific">Streptomyces althioticus</name>
    <dbReference type="NCBI Taxonomy" id="83380"/>
    <lineage>
        <taxon>Bacteria</taxon>
        <taxon>Bacillati</taxon>
        <taxon>Actinomycetota</taxon>
        <taxon>Actinomycetes</taxon>
        <taxon>Kitasatosporales</taxon>
        <taxon>Streptomycetaceae</taxon>
        <taxon>Streptomyces</taxon>
        <taxon>Streptomyces althioticus group</taxon>
    </lineage>
</organism>
<reference evidence="2" key="1">
    <citation type="submission" date="2022-10" db="EMBL/GenBank/DDBJ databases">
        <title>The complete genomes of actinobacterial strains from the NBC collection.</title>
        <authorList>
            <person name="Joergensen T.S."/>
            <person name="Alvarez Arevalo M."/>
            <person name="Sterndorff E.B."/>
            <person name="Faurdal D."/>
            <person name="Vuksanovic O."/>
            <person name="Mourched A.-S."/>
            <person name="Charusanti P."/>
            <person name="Shaw S."/>
            <person name="Blin K."/>
            <person name="Weber T."/>
        </authorList>
    </citation>
    <scope>NUCLEOTIDE SEQUENCE [LARGE SCALE GENOMIC DNA]</scope>
    <source>
        <strain evidence="2">NBC 01686</strain>
        <plasmid evidence="2">unnamed1</plasmid>
    </source>
</reference>
<gene>
    <name evidence="2" type="ORF">OIE82_35230</name>
</gene>
<dbReference type="EMBL" id="CP109208">
    <property type="protein sequence ID" value="WUU58434.1"/>
    <property type="molecule type" value="Genomic_DNA"/>
</dbReference>
<dbReference type="Pfam" id="PF04149">
    <property type="entry name" value="DUF397"/>
    <property type="match status" value="1"/>
</dbReference>